<dbReference type="InterPro" id="IPR036691">
    <property type="entry name" value="Endo/exonu/phosph_ase_sf"/>
</dbReference>
<feature type="compositionally biased region" description="Pro residues" evidence="1">
    <location>
        <begin position="455"/>
        <end position="490"/>
    </location>
</feature>
<keyword evidence="2" id="KW-0472">Membrane</keyword>
<feature type="compositionally biased region" description="Low complexity" evidence="1">
    <location>
        <begin position="569"/>
        <end position="579"/>
    </location>
</feature>
<name>A0A401GFL8_9APHY</name>
<feature type="transmembrane region" description="Helical" evidence="2">
    <location>
        <begin position="661"/>
        <end position="685"/>
    </location>
</feature>
<dbReference type="SUPFAM" id="SSF56219">
    <property type="entry name" value="DNase I-like"/>
    <property type="match status" value="1"/>
</dbReference>
<dbReference type="EMBL" id="BFAD01000003">
    <property type="protein sequence ID" value="GBE80986.1"/>
    <property type="molecule type" value="Genomic_DNA"/>
</dbReference>
<evidence type="ECO:0000313" key="5">
    <source>
        <dbReference type="Proteomes" id="UP000287166"/>
    </source>
</evidence>
<feature type="compositionally biased region" description="Pro residues" evidence="1">
    <location>
        <begin position="1"/>
        <end position="13"/>
    </location>
</feature>
<evidence type="ECO:0000256" key="1">
    <source>
        <dbReference type="SAM" id="MobiDB-lite"/>
    </source>
</evidence>
<feature type="region of interest" description="Disordered" evidence="1">
    <location>
        <begin position="553"/>
        <end position="588"/>
    </location>
</feature>
<dbReference type="Pfam" id="PF03372">
    <property type="entry name" value="Exo_endo_phos"/>
    <property type="match status" value="1"/>
</dbReference>
<dbReference type="InParanoid" id="A0A401GFL8"/>
<protein>
    <recommendedName>
        <fullName evidence="3">Endonuclease/exonuclease/phosphatase domain-containing protein</fullName>
    </recommendedName>
</protein>
<keyword evidence="2" id="KW-1133">Transmembrane helix</keyword>
<proteinExistence type="predicted"/>
<dbReference type="InterPro" id="IPR005135">
    <property type="entry name" value="Endo/exonuclease/phosphatase"/>
</dbReference>
<keyword evidence="2" id="KW-0812">Transmembrane</keyword>
<dbReference type="Proteomes" id="UP000287166">
    <property type="component" value="Unassembled WGS sequence"/>
</dbReference>
<dbReference type="Gene3D" id="3.60.10.10">
    <property type="entry name" value="Endonuclease/exonuclease/phosphatase"/>
    <property type="match status" value="1"/>
</dbReference>
<gene>
    <name evidence="4" type="ORF">SCP_0307090</name>
</gene>
<reference evidence="4 5" key="1">
    <citation type="journal article" date="2018" name="Sci. Rep.">
        <title>Genome sequence of the cauliflower mushroom Sparassis crispa (Hanabiratake) and its association with beneficial usage.</title>
        <authorList>
            <person name="Kiyama R."/>
            <person name="Furutani Y."/>
            <person name="Kawaguchi K."/>
            <person name="Nakanishi T."/>
        </authorList>
    </citation>
    <scope>NUCLEOTIDE SEQUENCE [LARGE SCALE GENOMIC DNA]</scope>
</reference>
<organism evidence="4 5">
    <name type="scientific">Sparassis crispa</name>
    <dbReference type="NCBI Taxonomy" id="139825"/>
    <lineage>
        <taxon>Eukaryota</taxon>
        <taxon>Fungi</taxon>
        <taxon>Dikarya</taxon>
        <taxon>Basidiomycota</taxon>
        <taxon>Agaricomycotina</taxon>
        <taxon>Agaricomycetes</taxon>
        <taxon>Polyporales</taxon>
        <taxon>Sparassidaceae</taxon>
        <taxon>Sparassis</taxon>
    </lineage>
</organism>
<evidence type="ECO:0000313" key="4">
    <source>
        <dbReference type="EMBL" id="GBE80986.1"/>
    </source>
</evidence>
<sequence>MSSSNLPPPPERPPVGYDREESPPIVEEGVEEPYVGVELFVSGLPHATIYSASHRLQEMLRELEPTHPITRYFVVRLADSRHACDYAYVALDPALARHPRPDLLEQLRGILDNIPGIHATWRVATGPDRTRRVVFPMDNKEQATRMLDRVREWLTDRGHEYQLSYASCPSGAWRLTFDLLDSEVVQSLLINPPVIDRHALTVSRPRFITPIYGLEVAVMGLQDLQGVRARIDRFIYQRYGQGALICSRMAMNGDVYTAVLRDWEVTSHFISDPFDLFTDHPLSRIVSASRPLLLFLLNTYGVPANAAVIQGQALSSADSRNHQAQLDALRQQGTEAVRMYNEMFQRQQRMLDTLAVNSNQIMSALTSIATTSSLNCRLIGAQSTLSGLRERHDLMQDVLVFTPEQTRPVLAQCIQGIEHRIDEEKETVAKIQLSLEKHEAHTFSLLPPGDTSAPGPLPLGPPRSQSPPPRALSPSAPPSVPIPATAPTPPVSSASFPLSLPTQQMPPSRLPTDLPHKRPFPDDDDYLNPPSRRQHDDDDRMDELVRSPQCMYTSCRSLTPPRSEETDRSQSSVSLSLQSPHLRQKPRSAQAECTSVSSSCLSFNDSLSPSCLMDTASLPPHLINYLLFVFSTTCDRIVSLLYFLSLLPFLLLRLRGSSRFLIVLLFTFLFVIPAVTAASTFNIFAVNANGLANVSKQAAIASIISSQRPHAWVINETKSSSPLASRIRAGDYTTHESLGVPIGAHSHHGKWGVIVGVRKVLHTKRVTTHDSLQGRAVALDIVIPTTSGHGFTHRLIAIYAPWDPGGSETDNAFWSLIADLCSTAPFSWTVVGDCNATLTLSESSSANLRISAASSQYRTFLNTSHGVDLWSQRDDADASSMYTFRSNNGLSIIDRVAHSSVGILTGLVQTSNVFVPATDHRPITASLALSPPPRFGPTSSTKIPSLLPYTEFPARFLYPKRSEKHQFDTFAETVDRLVRERDLHNIPITDESSFQLRYQSFTEILHSAAQCAFDVPHRHSSGDARRVSNPDIRQVMLELRRIGRLIYATRQHSLQHLAQAHTWVHTYLDDFYSASNPSSDVPFHTAFLTFLTATRKALHHVRYHLEHLELHRRAVQSGRARINAVLLGGSSKRLYPHAHEISGPPLAITDPQQGDAFITDPQMVKDATTSYFRHLFSRRPRQYPEPDKPWLNTPSVLQIRERTASDPFSWPSPMTLLTLRSTLRKGKPRPAPGPDQWEKWMVKALHDFSLDIVLDLLNYEISTSSIPSCVKPCTLSTIYKCGVPSDLVNYRGVCCNNFLLNTPFAWLNSLLVPYLAKHSVLPYGQVATQPGVQARDLTSFLAHLEAWSNRTSTPVYILRRDQTKGFDHLEPQGFYDAVHAYGLPPSLITFDQSAQTDVPYRVKTAYGLTAPIVISGVTKQGGPLSGLKSTLTTSMGNHWLTDSVHRRTDVVRVTTCHNRLAEHHTPLDSSLLKPVMVEATDDSAILSRSALGLQASCLMMERFQATYGWFTNWVKSLVTILNVPSPPPTLSFPSVPPDRPHSGDVVYHTLPVSTSHFEFLRTSINDPDHQYRRILDIVSSFQLPTLTIRLPITAIRRIFVQCLIARIHPLLSFQPISRTHALDIDHQIAHRVHDYFHFPFHFNSSLLTTPLDQFGFDFPSVSHLNDALAVSGLLRDLNHHVPTFRVMAQITLADWTCLINGCRDPLQDPSADSLFLHQRHHLPFSCILAHSVLADQHISIRNTDQSFLFHNHVSLQHLSRAITPRSSHPLSHYLIRSPSSIGLTSLAQLGQWSLRPDTDASFQANDLVDRVTASSPTVNKYWTLLKTWLTNLPFSRFVSLLTSSNCHSLYIPDFSSWTLALPRPVRQRNAHETLRTLALASPHHLTTPSASLLASDASMIPANPSFRCPRMVNFAAVNHTSSLVASLASFRASSTTTHGEIYGMITALITAQPPVGTSPPRDPSLSSPTLTPMLVTDHLNSVRLINDSLEAPLLPHQWSSLPARSLYRWLRDILLHTTHRSPVVHAPAHTTSTSPTSLANRSADTLASASQRFLLPPPPAPLPTFFMDRYTLYSPIDGYIESNIPSYITQAIVYTDCSRAASRPYHTLSLALYDNHCPPDHPYTRASSAFSALVQLYARSAQLDTALARFHRFGNISPRCHFGCDALETAHHVFVICPVFAPHREHARTDTLTETSGILTTAAAPDDLSVQILSSARILFTDHDMWPLYHARYFLGVLPPLPEGETLPHRRLLLRIAHCWHRACIFLAGRIWAEYKRRLRPDRSTTAASTIALPPRLHHLFV</sequence>
<feature type="transmembrane region" description="Helical" evidence="2">
    <location>
        <begin position="637"/>
        <end position="654"/>
    </location>
</feature>
<dbReference type="GO" id="GO:0003824">
    <property type="term" value="F:catalytic activity"/>
    <property type="evidence" value="ECO:0007669"/>
    <property type="project" value="InterPro"/>
</dbReference>
<dbReference type="OrthoDB" id="2742726at2759"/>
<evidence type="ECO:0000259" key="3">
    <source>
        <dbReference type="Pfam" id="PF03372"/>
    </source>
</evidence>
<comment type="caution">
    <text evidence="4">The sequence shown here is derived from an EMBL/GenBank/DDBJ whole genome shotgun (WGS) entry which is preliminary data.</text>
</comment>
<feature type="region of interest" description="Disordered" evidence="1">
    <location>
        <begin position="1"/>
        <end position="22"/>
    </location>
</feature>
<evidence type="ECO:0000256" key="2">
    <source>
        <dbReference type="SAM" id="Phobius"/>
    </source>
</evidence>
<feature type="domain" description="Endonuclease/exonuclease/phosphatase" evidence="3">
    <location>
        <begin position="680"/>
        <end position="920"/>
    </location>
</feature>
<keyword evidence="5" id="KW-1185">Reference proteome</keyword>
<dbReference type="RefSeq" id="XP_027611899.1">
    <property type="nucleotide sequence ID" value="XM_027756098.1"/>
</dbReference>
<dbReference type="GeneID" id="38777903"/>
<accession>A0A401GFL8</accession>
<feature type="region of interest" description="Disordered" evidence="1">
    <location>
        <begin position="443"/>
        <end position="540"/>
    </location>
</feature>